<proteinExistence type="predicted"/>
<feature type="domain" description="DUF4167" evidence="2">
    <location>
        <begin position="24"/>
        <end position="78"/>
    </location>
</feature>
<dbReference type="AlphaFoldDB" id="A0A6N1B6R4"/>
<dbReference type="OrthoDB" id="7307544at2"/>
<evidence type="ECO:0000259" key="2">
    <source>
        <dbReference type="Pfam" id="PF13763"/>
    </source>
</evidence>
<gene>
    <name evidence="3" type="ORF">HUE56_29305</name>
</gene>
<dbReference type="InterPro" id="IPR025430">
    <property type="entry name" value="DUF4167"/>
</dbReference>
<keyword evidence="3" id="KW-0614">Plasmid</keyword>
<evidence type="ECO:0000256" key="1">
    <source>
        <dbReference type="SAM" id="MobiDB-lite"/>
    </source>
</evidence>
<feature type="region of interest" description="Disordered" evidence="1">
    <location>
        <begin position="1"/>
        <end position="44"/>
    </location>
</feature>
<evidence type="ECO:0000313" key="4">
    <source>
        <dbReference type="Proteomes" id="UP000509702"/>
    </source>
</evidence>
<dbReference type="EMBL" id="CP054622">
    <property type="protein sequence ID" value="QKS54832.1"/>
    <property type="molecule type" value="Genomic_DNA"/>
</dbReference>
<sequence>MSVSKPMGKQFSRPAFGKARSQSSLSQGGVRPASRVNGTAQQKQAQWLARAADAERSGDAVEAELCRQYAEHFFRVSRGQE</sequence>
<protein>
    <submittedName>
        <fullName evidence="3">DUF4167 domain-containing protein</fullName>
    </submittedName>
</protein>
<dbReference type="Pfam" id="PF13763">
    <property type="entry name" value="DUF4167"/>
    <property type="match status" value="1"/>
</dbReference>
<dbReference type="Proteomes" id="UP000509702">
    <property type="component" value="Plasmid unnamed7"/>
</dbReference>
<keyword evidence="4" id="KW-1185">Reference proteome</keyword>
<reference evidence="3 4" key="1">
    <citation type="submission" date="2020-06" db="EMBL/GenBank/DDBJ databases">
        <title>Complete genome of Azosprillum oryzae KACC14407.</title>
        <authorList>
            <person name="Kim M."/>
            <person name="Park Y.-J."/>
            <person name="Shin J.-H."/>
        </authorList>
    </citation>
    <scope>NUCLEOTIDE SEQUENCE [LARGE SCALE GENOMIC DNA]</scope>
    <source>
        <strain evidence="3 4">KACC 14407</strain>
        <plasmid evidence="3 4">unnamed7</plasmid>
    </source>
</reference>
<dbReference type="KEGG" id="aoz:HUE56_29305"/>
<name>A0A6N1B6R4_9PROT</name>
<organism evidence="3 4">
    <name type="scientific">Azospirillum oryzae</name>
    <dbReference type="NCBI Taxonomy" id="286727"/>
    <lineage>
        <taxon>Bacteria</taxon>
        <taxon>Pseudomonadati</taxon>
        <taxon>Pseudomonadota</taxon>
        <taxon>Alphaproteobacteria</taxon>
        <taxon>Rhodospirillales</taxon>
        <taxon>Azospirillaceae</taxon>
        <taxon>Azospirillum</taxon>
    </lineage>
</organism>
<evidence type="ECO:0000313" key="3">
    <source>
        <dbReference type="EMBL" id="QKS54832.1"/>
    </source>
</evidence>
<geneLocation type="plasmid" evidence="3 4">
    <name>unnamed7</name>
</geneLocation>
<accession>A0A6N1B6R4</accession>